<feature type="region of interest" description="Disordered" evidence="8">
    <location>
        <begin position="70"/>
        <end position="99"/>
    </location>
</feature>
<keyword evidence="6" id="KW-0472">Membrane</keyword>
<comment type="subcellular location">
    <subcellularLocation>
        <location evidence="1">Membrane</location>
        <topology evidence="1">Lipid-anchor</topology>
        <topology evidence="1">GPI-anchor</topology>
    </subcellularLocation>
</comment>
<keyword evidence="3" id="KW-0812">Transmembrane</keyword>
<evidence type="ECO:0000256" key="5">
    <source>
        <dbReference type="ARBA" id="ARBA00022989"/>
    </source>
</evidence>
<evidence type="ECO:0000313" key="11">
    <source>
        <dbReference type="Proteomes" id="UP001153636"/>
    </source>
</evidence>
<evidence type="ECO:0000256" key="2">
    <source>
        <dbReference type="ARBA" id="ARBA00022622"/>
    </source>
</evidence>
<dbReference type="PANTHER" id="PTHR33562">
    <property type="entry name" value="ATILLA, ISOFORM B-RELATED-RELATED"/>
    <property type="match status" value="1"/>
</dbReference>
<evidence type="ECO:0000256" key="3">
    <source>
        <dbReference type="ARBA" id="ARBA00022692"/>
    </source>
</evidence>
<evidence type="ECO:0000256" key="8">
    <source>
        <dbReference type="SAM" id="MobiDB-lite"/>
    </source>
</evidence>
<dbReference type="Proteomes" id="UP001153636">
    <property type="component" value="Chromosome 2"/>
</dbReference>
<evidence type="ECO:0000256" key="4">
    <source>
        <dbReference type="ARBA" id="ARBA00022729"/>
    </source>
</evidence>
<feature type="chain" id="PRO_5040294997" description="Protein sleepless" evidence="9">
    <location>
        <begin position="20"/>
        <end position="208"/>
    </location>
</feature>
<protein>
    <recommendedName>
        <fullName evidence="12">Protein sleepless</fullName>
    </recommendedName>
</protein>
<feature type="signal peptide" evidence="9">
    <location>
        <begin position="1"/>
        <end position="19"/>
    </location>
</feature>
<dbReference type="GO" id="GO:0098552">
    <property type="term" value="C:side of membrane"/>
    <property type="evidence" value="ECO:0007669"/>
    <property type="project" value="UniProtKB-KW"/>
</dbReference>
<keyword evidence="2" id="KW-0325">Glycoprotein</keyword>
<evidence type="ECO:0000256" key="1">
    <source>
        <dbReference type="ARBA" id="ARBA00004589"/>
    </source>
</evidence>
<dbReference type="EMBL" id="OV651814">
    <property type="protein sequence ID" value="CAH1106555.1"/>
    <property type="molecule type" value="Genomic_DNA"/>
</dbReference>
<reference evidence="10" key="1">
    <citation type="submission" date="2022-01" db="EMBL/GenBank/DDBJ databases">
        <authorList>
            <person name="King R."/>
        </authorList>
    </citation>
    <scope>NUCLEOTIDE SEQUENCE</scope>
</reference>
<gene>
    <name evidence="10" type="ORF">PSYICH_LOCUS7662</name>
</gene>
<keyword evidence="11" id="KW-1185">Reference proteome</keyword>
<feature type="compositionally biased region" description="Low complexity" evidence="8">
    <location>
        <begin position="70"/>
        <end position="83"/>
    </location>
</feature>
<dbReference type="OrthoDB" id="75169at2759"/>
<sequence length="208" mass="24273">MKILVGAVLFTFVFEKSFALRCWKCSSDIDPSCRDPFNEYNNRNYRQSSGAYDNLQQNYNQRQYDNYNTRYDTNNNNNNNQRYDNQRYDNNRDPNYNPGFSNYNSGYNNVNRAPVLEQCDENEARNKRMRHVCLKEIVRGSSYVSVVRRCELVAYEQPVGTCSQGVNRGLTLDFCEYCDWDGCNSATGLKTNVYLAAAISLIVLFFYH</sequence>
<dbReference type="AlphaFoldDB" id="A0A9P0CVE4"/>
<keyword evidence="2" id="KW-0336">GPI-anchor</keyword>
<dbReference type="PANTHER" id="PTHR33562:SF30">
    <property type="entry name" value="LD40063P"/>
    <property type="match status" value="1"/>
</dbReference>
<dbReference type="InterPro" id="IPR050975">
    <property type="entry name" value="Sleep_regulator"/>
</dbReference>
<proteinExistence type="predicted"/>
<accession>A0A9P0CVE4</accession>
<evidence type="ECO:0000256" key="7">
    <source>
        <dbReference type="ARBA" id="ARBA00023288"/>
    </source>
</evidence>
<evidence type="ECO:0000256" key="6">
    <source>
        <dbReference type="ARBA" id="ARBA00023136"/>
    </source>
</evidence>
<evidence type="ECO:0000256" key="9">
    <source>
        <dbReference type="SAM" id="SignalP"/>
    </source>
</evidence>
<evidence type="ECO:0008006" key="12">
    <source>
        <dbReference type="Google" id="ProtNLM"/>
    </source>
</evidence>
<organism evidence="10 11">
    <name type="scientific">Psylliodes chrysocephalus</name>
    <dbReference type="NCBI Taxonomy" id="3402493"/>
    <lineage>
        <taxon>Eukaryota</taxon>
        <taxon>Metazoa</taxon>
        <taxon>Ecdysozoa</taxon>
        <taxon>Arthropoda</taxon>
        <taxon>Hexapoda</taxon>
        <taxon>Insecta</taxon>
        <taxon>Pterygota</taxon>
        <taxon>Neoptera</taxon>
        <taxon>Endopterygota</taxon>
        <taxon>Coleoptera</taxon>
        <taxon>Polyphaga</taxon>
        <taxon>Cucujiformia</taxon>
        <taxon>Chrysomeloidea</taxon>
        <taxon>Chrysomelidae</taxon>
        <taxon>Galerucinae</taxon>
        <taxon>Alticini</taxon>
        <taxon>Psylliodes</taxon>
    </lineage>
</organism>
<keyword evidence="4 9" id="KW-0732">Signal</keyword>
<evidence type="ECO:0000313" key="10">
    <source>
        <dbReference type="EMBL" id="CAH1106555.1"/>
    </source>
</evidence>
<name>A0A9P0CVE4_9CUCU</name>
<keyword evidence="7" id="KW-0449">Lipoprotein</keyword>
<keyword evidence="5" id="KW-1133">Transmembrane helix</keyword>